<reference evidence="2 3" key="1">
    <citation type="submission" date="2020-08" db="EMBL/GenBank/DDBJ databases">
        <title>Draft genome sequencing of an Anaerocolumna strain isolated from anoxic soil subjected to BSD treatment.</title>
        <authorList>
            <person name="Uek A."/>
            <person name="Tonouchi A."/>
        </authorList>
    </citation>
    <scope>NUCLEOTIDE SEQUENCE [LARGE SCALE GENOMIC DNA]</scope>
    <source>
        <strain evidence="2 3">CTTW</strain>
    </source>
</reference>
<protein>
    <submittedName>
        <fullName evidence="2">Uncharacterized protein</fullName>
    </submittedName>
</protein>
<keyword evidence="1" id="KW-1133">Transmembrane helix</keyword>
<reference evidence="2 3" key="2">
    <citation type="submission" date="2020-08" db="EMBL/GenBank/DDBJ databases">
        <authorList>
            <person name="Ueki A."/>
            <person name="Tonouchi A."/>
        </authorList>
    </citation>
    <scope>NUCLEOTIDE SEQUENCE [LARGE SCALE GENOMIC DNA]</scope>
    <source>
        <strain evidence="2 3">CTTW</strain>
    </source>
</reference>
<feature type="transmembrane region" description="Helical" evidence="1">
    <location>
        <begin position="98"/>
        <end position="118"/>
    </location>
</feature>
<keyword evidence="1" id="KW-0812">Transmembrane</keyword>
<feature type="transmembrane region" description="Helical" evidence="1">
    <location>
        <begin position="56"/>
        <end position="77"/>
    </location>
</feature>
<sequence length="119" mass="13163">MKKLNMAHLSRKKLRSKVTYLLTLLFLLSNSVIVKASNPIADSQGGKGLIRLFNDASLFLLVLSPVFGGLTALYFLIRKNAADEQDQKQWNKRLTITGICVVGAVLVSSSINLFTGYFK</sequence>
<evidence type="ECO:0000256" key="1">
    <source>
        <dbReference type="SAM" id="Phobius"/>
    </source>
</evidence>
<evidence type="ECO:0000313" key="3">
    <source>
        <dbReference type="Proteomes" id="UP000515703"/>
    </source>
</evidence>
<proteinExistence type="predicted"/>
<dbReference type="AlphaFoldDB" id="A0A7I8DJ95"/>
<evidence type="ECO:0000313" key="2">
    <source>
        <dbReference type="EMBL" id="BCJ98392.1"/>
    </source>
</evidence>
<accession>A0A7I8DJ95</accession>
<keyword evidence="3" id="KW-1185">Reference proteome</keyword>
<dbReference type="EMBL" id="AP023368">
    <property type="protein sequence ID" value="BCJ98392.1"/>
    <property type="molecule type" value="Genomic_DNA"/>
</dbReference>
<gene>
    <name evidence="2" type="ORF">bsdcttw_14330</name>
</gene>
<dbReference type="RefSeq" id="WP_185258722.1">
    <property type="nucleotide sequence ID" value="NZ_AP023368.1"/>
</dbReference>
<dbReference type="KEGG" id="acht:bsdcttw_14330"/>
<organism evidence="2 3">
    <name type="scientific">Anaerocolumna chitinilytica</name>
    <dbReference type="NCBI Taxonomy" id="1727145"/>
    <lineage>
        <taxon>Bacteria</taxon>
        <taxon>Bacillati</taxon>
        <taxon>Bacillota</taxon>
        <taxon>Clostridia</taxon>
        <taxon>Lachnospirales</taxon>
        <taxon>Lachnospiraceae</taxon>
        <taxon>Anaerocolumna</taxon>
    </lineage>
</organism>
<dbReference type="Proteomes" id="UP000515703">
    <property type="component" value="Chromosome"/>
</dbReference>
<name>A0A7I8DJ95_9FIRM</name>
<keyword evidence="1" id="KW-0472">Membrane</keyword>